<comment type="caution">
    <text evidence="5">Lacks conserved residue(s) required for the propagation of feature annotation.</text>
</comment>
<evidence type="ECO:0000313" key="11">
    <source>
        <dbReference type="Proteomes" id="UP001164746"/>
    </source>
</evidence>
<feature type="compositionally biased region" description="Polar residues" evidence="6">
    <location>
        <begin position="596"/>
        <end position="613"/>
    </location>
</feature>
<dbReference type="SUPFAM" id="SSF49854">
    <property type="entry name" value="Spermadhesin, CUB domain"/>
    <property type="match status" value="1"/>
</dbReference>
<feature type="transmembrane region" description="Helical" evidence="7">
    <location>
        <begin position="431"/>
        <end position="456"/>
    </location>
</feature>
<dbReference type="InterPro" id="IPR035914">
    <property type="entry name" value="Sperma_CUB_dom_sf"/>
</dbReference>
<keyword evidence="7" id="KW-0812">Transmembrane</keyword>
<proteinExistence type="predicted"/>
<keyword evidence="7" id="KW-1133">Transmembrane helix</keyword>
<keyword evidence="2" id="KW-0677">Repeat</keyword>
<dbReference type="InterPro" id="IPR000001">
    <property type="entry name" value="Kringle"/>
</dbReference>
<reference evidence="10" key="1">
    <citation type="submission" date="2022-11" db="EMBL/GenBank/DDBJ databases">
        <title>Centuries of genome instability and evolution in soft-shell clam transmissible cancer (bioRxiv).</title>
        <authorList>
            <person name="Hart S.F.M."/>
            <person name="Yonemitsu M.A."/>
            <person name="Giersch R.M."/>
            <person name="Beal B.F."/>
            <person name="Arriagada G."/>
            <person name="Davis B.W."/>
            <person name="Ostrander E.A."/>
            <person name="Goff S.P."/>
            <person name="Metzger M.J."/>
        </authorList>
    </citation>
    <scope>NUCLEOTIDE SEQUENCE</scope>
    <source>
        <strain evidence="10">MELC-2E11</strain>
        <tissue evidence="10">Siphon/mantle</tissue>
    </source>
</reference>
<dbReference type="Proteomes" id="UP001164746">
    <property type="component" value="Chromosome 14"/>
</dbReference>
<keyword evidence="7" id="KW-0472">Membrane</keyword>
<dbReference type="CDD" id="cd00037">
    <property type="entry name" value="CLECT"/>
    <property type="match status" value="1"/>
</dbReference>
<dbReference type="PROSITE" id="PS50070">
    <property type="entry name" value="KRINGLE_2"/>
    <property type="match status" value="1"/>
</dbReference>
<dbReference type="PANTHER" id="PTHR24251:SF37">
    <property type="entry name" value="CUB DOMAIN-CONTAINING PROTEIN"/>
    <property type="match status" value="1"/>
</dbReference>
<dbReference type="SMART" id="SM00130">
    <property type="entry name" value="KR"/>
    <property type="match status" value="1"/>
</dbReference>
<evidence type="ECO:0000256" key="1">
    <source>
        <dbReference type="ARBA" id="ARBA00022572"/>
    </source>
</evidence>
<dbReference type="Pfam" id="PF00431">
    <property type="entry name" value="CUB"/>
    <property type="match status" value="1"/>
</dbReference>
<name>A0ABY7FVT2_MYAAR</name>
<feature type="disulfide bond" evidence="4">
    <location>
        <begin position="287"/>
        <end position="314"/>
    </location>
</feature>
<dbReference type="SMART" id="SM00042">
    <property type="entry name" value="CUB"/>
    <property type="match status" value="1"/>
</dbReference>
<dbReference type="InterPro" id="IPR013806">
    <property type="entry name" value="Kringle-like"/>
</dbReference>
<dbReference type="PANTHER" id="PTHR24251">
    <property type="entry name" value="OVOCHYMASE-RELATED"/>
    <property type="match status" value="1"/>
</dbReference>
<dbReference type="Gene3D" id="2.60.120.290">
    <property type="entry name" value="Spermadhesin, CUB domain"/>
    <property type="match status" value="1"/>
</dbReference>
<feature type="compositionally biased region" description="Basic and acidic residues" evidence="6">
    <location>
        <begin position="581"/>
        <end position="593"/>
    </location>
</feature>
<evidence type="ECO:0000313" key="10">
    <source>
        <dbReference type="EMBL" id="WAR25009.1"/>
    </source>
</evidence>
<sequence length="630" mass="70444">MLYVISTPGVGTTFLTSSNTSWSQAQEMCSEEGGTMLTDDTYIELSKEDLAAEMDAANVTEAWIGRYYTPWSWLKDLCFNNSTLWNGTISTSRSGKTCLSWNSSGIEFFDGGVDNTDNFCRDPNNTGNTWCHTRRGPEACDIPKCLGTTDNNGAYACMAFKEISGSRIQAQQTNCSWPYKAVCKYPGGIGYSVDKSPWNQGRNFCRNAELISDGTPMYSMEDTSYILPDDGNYYWVGYRRTVRTVSDLNASFLDCFRLTRNENGISLTVEKCTEGIRAVCQRMPITCGETYNEGKRGKFSFPNTTRTYDSNHNCVWKIMATPPEKIEIYIEFDLEDSVIYDNDSPKGQANKTLCGHGNFTFISSGPAVVIQFISDESVNGTGFNASWKVEKEEPTTIRSITTVFNTQSSHTGFEEATTVFDTPTSHTGLKVWLIVVISSGSVVFVLLVIVLICCWSNEIITTCDKRHGSPLTTDSNRLDKIMETYETVPSELLSADSTQPQRAAFISPNDDFTHDAYNSLNATLNNTFASQTDNVYNHITKDETEYSVSVGFKTPTKTQIKCSDNVYNTLHKTEEKLYDHADVSGKPDKRTENPSDETYNQPARTTDNEYDSTCSHTRVADDCEYNYISK</sequence>
<evidence type="ECO:0000256" key="5">
    <source>
        <dbReference type="PROSITE-ProRule" id="PRU00121"/>
    </source>
</evidence>
<dbReference type="SUPFAM" id="SSF57440">
    <property type="entry name" value="Kringle-like"/>
    <property type="match status" value="1"/>
</dbReference>
<dbReference type="EMBL" id="CP111025">
    <property type="protein sequence ID" value="WAR25009.1"/>
    <property type="molecule type" value="Genomic_DNA"/>
</dbReference>
<feature type="region of interest" description="Disordered" evidence="6">
    <location>
        <begin position="581"/>
        <end position="613"/>
    </location>
</feature>
<keyword evidence="1 5" id="KW-0420">Kringle</keyword>
<dbReference type="CDD" id="cd00041">
    <property type="entry name" value="CUB"/>
    <property type="match status" value="1"/>
</dbReference>
<evidence type="ECO:0000256" key="6">
    <source>
        <dbReference type="SAM" id="MobiDB-lite"/>
    </source>
</evidence>
<dbReference type="InterPro" id="IPR038178">
    <property type="entry name" value="Kringle_sf"/>
</dbReference>
<keyword evidence="3 4" id="KW-1015">Disulfide bond</keyword>
<evidence type="ECO:0000259" key="8">
    <source>
        <dbReference type="PROSITE" id="PS01180"/>
    </source>
</evidence>
<feature type="domain" description="CUB" evidence="8">
    <location>
        <begin position="287"/>
        <end position="390"/>
    </location>
</feature>
<evidence type="ECO:0000256" key="4">
    <source>
        <dbReference type="PROSITE-ProRule" id="PRU00059"/>
    </source>
</evidence>
<evidence type="ECO:0000259" key="9">
    <source>
        <dbReference type="PROSITE" id="PS50070"/>
    </source>
</evidence>
<accession>A0ABY7FVT2</accession>
<gene>
    <name evidence="10" type="ORF">MAR_010713</name>
</gene>
<evidence type="ECO:0000256" key="3">
    <source>
        <dbReference type="ARBA" id="ARBA00023157"/>
    </source>
</evidence>
<protein>
    <submittedName>
        <fullName evidence="10">NRP1-like protein</fullName>
    </submittedName>
</protein>
<evidence type="ECO:0000256" key="7">
    <source>
        <dbReference type="SAM" id="Phobius"/>
    </source>
</evidence>
<organism evidence="10 11">
    <name type="scientific">Mya arenaria</name>
    <name type="common">Soft-shell clam</name>
    <dbReference type="NCBI Taxonomy" id="6604"/>
    <lineage>
        <taxon>Eukaryota</taxon>
        <taxon>Metazoa</taxon>
        <taxon>Spiralia</taxon>
        <taxon>Lophotrochozoa</taxon>
        <taxon>Mollusca</taxon>
        <taxon>Bivalvia</taxon>
        <taxon>Autobranchia</taxon>
        <taxon>Heteroconchia</taxon>
        <taxon>Euheterodonta</taxon>
        <taxon>Imparidentia</taxon>
        <taxon>Neoheterodontei</taxon>
        <taxon>Myida</taxon>
        <taxon>Myoidea</taxon>
        <taxon>Myidae</taxon>
        <taxon>Mya</taxon>
    </lineage>
</organism>
<keyword evidence="11" id="KW-1185">Reference proteome</keyword>
<evidence type="ECO:0000256" key="2">
    <source>
        <dbReference type="ARBA" id="ARBA00022737"/>
    </source>
</evidence>
<dbReference type="Gene3D" id="2.40.20.10">
    <property type="entry name" value="Plasminogen Kringle 4"/>
    <property type="match status" value="1"/>
</dbReference>
<dbReference type="PROSITE" id="PS01180">
    <property type="entry name" value="CUB"/>
    <property type="match status" value="1"/>
</dbReference>
<dbReference type="InterPro" id="IPR000859">
    <property type="entry name" value="CUB_dom"/>
</dbReference>
<feature type="domain" description="Kringle" evidence="9">
    <location>
        <begin position="76"/>
        <end position="145"/>
    </location>
</feature>